<organism evidence="3 4">
    <name type="scientific">Actinacidiphila oryziradicis</name>
    <dbReference type="NCBI Taxonomy" id="2571141"/>
    <lineage>
        <taxon>Bacteria</taxon>
        <taxon>Bacillati</taxon>
        <taxon>Actinomycetota</taxon>
        <taxon>Actinomycetes</taxon>
        <taxon>Kitasatosporales</taxon>
        <taxon>Streptomycetaceae</taxon>
        <taxon>Actinacidiphila</taxon>
    </lineage>
</organism>
<evidence type="ECO:0000256" key="1">
    <source>
        <dbReference type="SAM" id="MobiDB-lite"/>
    </source>
</evidence>
<comment type="caution">
    <text evidence="3">The sequence shown here is derived from an EMBL/GenBank/DDBJ whole genome shotgun (WGS) entry which is preliminary data.</text>
</comment>
<dbReference type="OrthoDB" id="3874183at2"/>
<sequence length="326" mass="32819">MTDRPGTPNPWNGPAVPRNQPPTTAPGWSPAAEPDWAALADRHQAEGRRRRRLMVGGGVLGTCAVGALVATAVLVSGHSPKKEQTVAAAHASTPGRVSHGAASFTASATQSPSASPSNSPSRSASATKSPPKSGQSPAQSSAAASRTAAPPDPLTMISDLGTDTAPLTASGLFPAKTRSIGGRTWTRSLTGTITPCWKATTGGLGNVLEASACRSLLRATYVSGDSVVTVAVAVFDHKAQADLARQHDQGQIQGLSAGGAISFCTSAGCANTHAAVGRYGYFTVSGSAKAGGTAADPIATAAGPGLADYAYQRLLQRGKDEVAAAR</sequence>
<gene>
    <name evidence="3" type="ORF">FCI23_30645</name>
</gene>
<proteinExistence type="predicted"/>
<feature type="transmembrane region" description="Helical" evidence="2">
    <location>
        <begin position="53"/>
        <end position="75"/>
    </location>
</feature>
<name>A0A4U0T1H1_9ACTN</name>
<feature type="region of interest" description="Disordered" evidence="1">
    <location>
        <begin position="1"/>
        <end position="33"/>
    </location>
</feature>
<keyword evidence="2" id="KW-0472">Membrane</keyword>
<evidence type="ECO:0000313" key="3">
    <source>
        <dbReference type="EMBL" id="TKA06595.1"/>
    </source>
</evidence>
<protein>
    <submittedName>
        <fullName evidence="3">Uncharacterized protein</fullName>
    </submittedName>
</protein>
<feature type="compositionally biased region" description="Low complexity" evidence="1">
    <location>
        <begin position="101"/>
        <end position="149"/>
    </location>
</feature>
<keyword evidence="2" id="KW-0812">Transmembrane</keyword>
<keyword evidence="4" id="KW-1185">Reference proteome</keyword>
<feature type="region of interest" description="Disordered" evidence="1">
    <location>
        <begin position="85"/>
        <end position="161"/>
    </location>
</feature>
<evidence type="ECO:0000256" key="2">
    <source>
        <dbReference type="SAM" id="Phobius"/>
    </source>
</evidence>
<dbReference type="RefSeq" id="WP_136727204.1">
    <property type="nucleotide sequence ID" value="NZ_SUMC01000036.1"/>
</dbReference>
<dbReference type="Proteomes" id="UP000305778">
    <property type="component" value="Unassembled WGS sequence"/>
</dbReference>
<evidence type="ECO:0000313" key="4">
    <source>
        <dbReference type="Proteomes" id="UP000305778"/>
    </source>
</evidence>
<keyword evidence="2" id="KW-1133">Transmembrane helix</keyword>
<reference evidence="3 4" key="1">
    <citation type="submission" date="2019-04" db="EMBL/GenBank/DDBJ databases">
        <title>Streptomyces oryziradicis sp. nov., a novel actinomycete isolated from rhizosphere soil of rice (Oryza sativa L.).</title>
        <authorList>
            <person name="Li C."/>
        </authorList>
    </citation>
    <scope>NUCLEOTIDE SEQUENCE [LARGE SCALE GENOMIC DNA]</scope>
    <source>
        <strain evidence="3 4">NEAU-C40</strain>
    </source>
</reference>
<dbReference type="AlphaFoldDB" id="A0A4U0T1H1"/>
<accession>A0A4U0T1H1</accession>
<dbReference type="EMBL" id="SUMC01000036">
    <property type="protein sequence ID" value="TKA06595.1"/>
    <property type="molecule type" value="Genomic_DNA"/>
</dbReference>